<reference evidence="2" key="1">
    <citation type="submission" date="2020-02" db="EMBL/GenBank/DDBJ databases">
        <authorList>
            <person name="Meier V. D."/>
        </authorList>
    </citation>
    <scope>NUCLEOTIDE SEQUENCE</scope>
    <source>
        <strain evidence="2">AVDCRST_MAG93</strain>
    </source>
</reference>
<feature type="region of interest" description="Disordered" evidence="1">
    <location>
        <begin position="36"/>
        <end position="55"/>
    </location>
</feature>
<protein>
    <submittedName>
        <fullName evidence="2">Uncharacterized protein</fullName>
    </submittedName>
</protein>
<evidence type="ECO:0000256" key="1">
    <source>
        <dbReference type="SAM" id="MobiDB-lite"/>
    </source>
</evidence>
<organism evidence="2">
    <name type="scientific">uncultured Chloroflexia bacterium</name>
    <dbReference type="NCBI Taxonomy" id="1672391"/>
    <lineage>
        <taxon>Bacteria</taxon>
        <taxon>Bacillati</taxon>
        <taxon>Chloroflexota</taxon>
        <taxon>Chloroflexia</taxon>
        <taxon>environmental samples</taxon>
    </lineage>
</organism>
<evidence type="ECO:0000313" key="2">
    <source>
        <dbReference type="EMBL" id="CAA9362416.1"/>
    </source>
</evidence>
<feature type="compositionally biased region" description="Basic residues" evidence="1">
    <location>
        <begin position="36"/>
        <end position="46"/>
    </location>
</feature>
<accession>A0A6J4MKR9</accession>
<dbReference type="EMBL" id="CADCTR010002604">
    <property type="protein sequence ID" value="CAA9362416.1"/>
    <property type="molecule type" value="Genomic_DNA"/>
</dbReference>
<name>A0A6J4MKR9_9CHLR</name>
<dbReference type="AlphaFoldDB" id="A0A6J4MKR9"/>
<sequence length="55" mass="6471">MVVSIHSSYRYYRTPCARSEGAHEVHAECDDVFNGSKRHSRRRNRVSVHEQTRPD</sequence>
<gene>
    <name evidence="2" type="ORF">AVDCRST_MAG93-7736</name>
</gene>
<proteinExistence type="predicted"/>